<evidence type="ECO:0000313" key="3">
    <source>
        <dbReference type="EMBL" id="MEQ2157390.1"/>
    </source>
</evidence>
<accession>A0ABV0ME55</accession>
<feature type="domain" description="Exocyst complex component EXOC2/Sec5 N-terminal" evidence="2">
    <location>
        <begin position="3"/>
        <end position="48"/>
    </location>
</feature>
<proteinExistence type="predicted"/>
<dbReference type="InterPro" id="IPR039481">
    <property type="entry name" value="EXOC2/Sec5_N_dom"/>
</dbReference>
<dbReference type="Proteomes" id="UP001476798">
    <property type="component" value="Unassembled WGS sequence"/>
</dbReference>
<dbReference type="EMBL" id="JAHRIO010000043">
    <property type="protein sequence ID" value="MEQ2157390.1"/>
    <property type="molecule type" value="Genomic_DNA"/>
</dbReference>
<evidence type="ECO:0000256" key="1">
    <source>
        <dbReference type="ARBA" id="ARBA00022448"/>
    </source>
</evidence>
<feature type="non-terminal residue" evidence="3">
    <location>
        <position position="1"/>
    </location>
</feature>
<sequence>VSMDAVRELDGKLFEAYIERRADPIAGSLEPGMYAGYFDWRHCQTPTGTRQTPGCFFDLIKARIHIREGNSPTAPTD</sequence>
<protein>
    <submittedName>
        <fullName evidence="3">Exocyst complex component 2</fullName>
    </submittedName>
</protein>
<organism evidence="3 4">
    <name type="scientific">Goodea atripinnis</name>
    <dbReference type="NCBI Taxonomy" id="208336"/>
    <lineage>
        <taxon>Eukaryota</taxon>
        <taxon>Metazoa</taxon>
        <taxon>Chordata</taxon>
        <taxon>Craniata</taxon>
        <taxon>Vertebrata</taxon>
        <taxon>Euteleostomi</taxon>
        <taxon>Actinopterygii</taxon>
        <taxon>Neopterygii</taxon>
        <taxon>Teleostei</taxon>
        <taxon>Neoteleostei</taxon>
        <taxon>Acanthomorphata</taxon>
        <taxon>Ovalentaria</taxon>
        <taxon>Atherinomorphae</taxon>
        <taxon>Cyprinodontiformes</taxon>
        <taxon>Goodeidae</taxon>
        <taxon>Goodea</taxon>
    </lineage>
</organism>
<gene>
    <name evidence="3" type="primary">EXOC2_1</name>
    <name evidence="3" type="ORF">GOODEAATRI_001421</name>
</gene>
<comment type="caution">
    <text evidence="3">The sequence shown here is derived from an EMBL/GenBank/DDBJ whole genome shotgun (WGS) entry which is preliminary data.</text>
</comment>
<evidence type="ECO:0000259" key="2">
    <source>
        <dbReference type="Pfam" id="PF15469"/>
    </source>
</evidence>
<evidence type="ECO:0000313" key="4">
    <source>
        <dbReference type="Proteomes" id="UP001476798"/>
    </source>
</evidence>
<keyword evidence="1" id="KW-0813">Transport</keyword>
<dbReference type="Pfam" id="PF15469">
    <property type="entry name" value="Sec5"/>
    <property type="match status" value="1"/>
</dbReference>
<reference evidence="3 4" key="1">
    <citation type="submission" date="2021-06" db="EMBL/GenBank/DDBJ databases">
        <authorList>
            <person name="Palmer J.M."/>
        </authorList>
    </citation>
    <scope>NUCLEOTIDE SEQUENCE [LARGE SCALE GENOMIC DNA]</scope>
    <source>
        <strain evidence="3 4">GA_2019</strain>
        <tissue evidence="3">Muscle</tissue>
    </source>
</reference>
<keyword evidence="4" id="KW-1185">Reference proteome</keyword>
<name>A0ABV0ME55_9TELE</name>